<comment type="caution">
    <text evidence="1">The sequence shown here is derived from an EMBL/GenBank/DDBJ whole genome shotgun (WGS) entry which is preliminary data.</text>
</comment>
<name>A0A484BW05_DRONA</name>
<reference evidence="1 2" key="1">
    <citation type="journal article" date="2019" name="J. Hered.">
        <title>An Improved Genome Assembly for Drosophila navojoa, the Basal Species in the mojavensis Cluster.</title>
        <authorList>
            <person name="Vanderlinde T."/>
            <person name="Dupim E.G."/>
            <person name="Nazario-Yepiz N.O."/>
            <person name="Carvalho A.B."/>
        </authorList>
    </citation>
    <scope>NUCLEOTIDE SEQUENCE [LARGE SCALE GENOMIC DNA]</scope>
    <source>
        <strain evidence="1">Navoj_Jal97</strain>
        <tissue evidence="1">Whole organism</tissue>
    </source>
</reference>
<dbReference type="EMBL" id="LSRL02000004">
    <property type="protein sequence ID" value="TDG52270.1"/>
    <property type="molecule type" value="Genomic_DNA"/>
</dbReference>
<evidence type="ECO:0000313" key="1">
    <source>
        <dbReference type="EMBL" id="TDG52270.1"/>
    </source>
</evidence>
<proteinExistence type="predicted"/>
<dbReference type="STRING" id="7232.A0A484BW05"/>
<keyword evidence="2" id="KW-1185">Reference proteome</keyword>
<gene>
    <name evidence="1" type="ORF">AWZ03_001100</name>
</gene>
<dbReference type="Proteomes" id="UP000295192">
    <property type="component" value="Unassembled WGS sequence"/>
</dbReference>
<dbReference type="OMA" id="NCEICNV"/>
<sequence length="120" mass="12834">MQIPFDSRGKYYKICYISSISVDLLAAAEMKYLACGLLLLAALPALISAYPSTVVVNGVCLTCPNPNGDSVYIDGQEYRSFSNGNVIVSRPGYNSGRNTVVRRGGSTVVNGNCEICNVDV</sequence>
<accession>A0A484BW05</accession>
<dbReference type="OrthoDB" id="7880487at2759"/>
<organism evidence="1 2">
    <name type="scientific">Drosophila navojoa</name>
    <name type="common">Fruit fly</name>
    <dbReference type="NCBI Taxonomy" id="7232"/>
    <lineage>
        <taxon>Eukaryota</taxon>
        <taxon>Metazoa</taxon>
        <taxon>Ecdysozoa</taxon>
        <taxon>Arthropoda</taxon>
        <taxon>Hexapoda</taxon>
        <taxon>Insecta</taxon>
        <taxon>Pterygota</taxon>
        <taxon>Neoptera</taxon>
        <taxon>Endopterygota</taxon>
        <taxon>Diptera</taxon>
        <taxon>Brachycera</taxon>
        <taxon>Muscomorpha</taxon>
        <taxon>Ephydroidea</taxon>
        <taxon>Drosophilidae</taxon>
        <taxon>Drosophila</taxon>
    </lineage>
</organism>
<protein>
    <submittedName>
        <fullName evidence="1">Uncharacterized protein</fullName>
    </submittedName>
</protein>
<evidence type="ECO:0000313" key="2">
    <source>
        <dbReference type="Proteomes" id="UP000295192"/>
    </source>
</evidence>
<dbReference type="AlphaFoldDB" id="A0A484BW05"/>